<dbReference type="AlphaFoldDB" id="A0A6C0DM01"/>
<reference evidence="2" key="1">
    <citation type="journal article" date="2020" name="Nature">
        <title>Giant virus diversity and host interactions through global metagenomics.</title>
        <authorList>
            <person name="Schulz F."/>
            <person name="Roux S."/>
            <person name="Paez-Espino D."/>
            <person name="Jungbluth S."/>
            <person name="Walsh D.A."/>
            <person name="Denef V.J."/>
            <person name="McMahon K.D."/>
            <person name="Konstantinidis K.T."/>
            <person name="Eloe-Fadrosh E.A."/>
            <person name="Kyrpides N.C."/>
            <person name="Woyke T."/>
        </authorList>
    </citation>
    <scope>NUCLEOTIDE SEQUENCE</scope>
    <source>
        <strain evidence="2">GVMAG-M-3300023174-24</strain>
    </source>
</reference>
<sequence>MLENTFIPNTSTSTSSSTAESISQTNTIMTTEKLINRYEKLKKYPNINPPNRYPKPYNQNRERGYIAEYHDLIFANSVNLIPNIDIGYQHNLTPEKLEQWLSNAKSYFNSINRYLHEKCDEQYKHYLEIEKQKTSSINLNMEYVQALPDDLIHKIHSYLLPETRIILLTTKYPDYMKSLIQKQKNDKLKKILHNVIEKKYYRDTNKSQQRRECFPNGIDIRFTFKNKESFAIITNKLLDTFMKAPAKTPELYQEFQKIALRLLQFLVYNGAYQEKPKPIKTPRKKTTKKTIKQT</sequence>
<dbReference type="EMBL" id="MN739639">
    <property type="protein sequence ID" value="QHT17501.1"/>
    <property type="molecule type" value="Genomic_DNA"/>
</dbReference>
<name>A0A6C0DM01_9ZZZZ</name>
<proteinExistence type="predicted"/>
<accession>A0A6C0DM01</accession>
<protein>
    <submittedName>
        <fullName evidence="2">Uncharacterized protein</fullName>
    </submittedName>
</protein>
<feature type="region of interest" description="Disordered" evidence="1">
    <location>
        <begin position="1"/>
        <end position="24"/>
    </location>
</feature>
<feature type="compositionally biased region" description="Low complexity" evidence="1">
    <location>
        <begin position="10"/>
        <end position="24"/>
    </location>
</feature>
<evidence type="ECO:0000256" key="1">
    <source>
        <dbReference type="SAM" id="MobiDB-lite"/>
    </source>
</evidence>
<evidence type="ECO:0000313" key="2">
    <source>
        <dbReference type="EMBL" id="QHT17501.1"/>
    </source>
</evidence>
<organism evidence="2">
    <name type="scientific">viral metagenome</name>
    <dbReference type="NCBI Taxonomy" id="1070528"/>
    <lineage>
        <taxon>unclassified sequences</taxon>
        <taxon>metagenomes</taxon>
        <taxon>organismal metagenomes</taxon>
    </lineage>
</organism>